<keyword evidence="8" id="KW-1015">Disulfide bond</keyword>
<dbReference type="OrthoDB" id="407355at2759"/>
<dbReference type="GO" id="GO:0046872">
    <property type="term" value="F:metal ion binding"/>
    <property type="evidence" value="ECO:0007669"/>
    <property type="project" value="UniProtKB-KW"/>
</dbReference>
<keyword evidence="7" id="KW-0170">Cobalt</keyword>
<evidence type="ECO:0000256" key="6">
    <source>
        <dbReference type="ARBA" id="ARBA00023277"/>
    </source>
</evidence>
<evidence type="ECO:0000256" key="7">
    <source>
        <dbReference type="ARBA" id="ARBA00023285"/>
    </source>
</evidence>
<comment type="caution">
    <text evidence="8">Lacks conserved residue(s) required for the propagation of feature annotation.</text>
</comment>
<dbReference type="SMART" id="SM00270">
    <property type="entry name" value="ChtBD1"/>
    <property type="match status" value="2"/>
</dbReference>
<dbReference type="GO" id="GO:0016810">
    <property type="term" value="F:hydrolase activity, acting on carbon-nitrogen (but not peptide) bonds"/>
    <property type="evidence" value="ECO:0007669"/>
    <property type="project" value="InterPro"/>
</dbReference>
<dbReference type="PANTHER" id="PTHR46471:SF4">
    <property type="entry name" value="CHITIN DEACETYLASE"/>
    <property type="match status" value="1"/>
</dbReference>
<keyword evidence="12" id="KW-1185">Reference proteome</keyword>
<feature type="disulfide bond" evidence="8">
    <location>
        <begin position="48"/>
        <end position="62"/>
    </location>
</feature>
<evidence type="ECO:0000256" key="2">
    <source>
        <dbReference type="ARBA" id="ARBA00022669"/>
    </source>
</evidence>
<dbReference type="AlphaFoldDB" id="A0A3N4LEA1"/>
<dbReference type="Gene3D" id="3.30.60.10">
    <property type="entry name" value="Endochitinase-like"/>
    <property type="match status" value="2"/>
</dbReference>
<dbReference type="InParanoid" id="A0A3N4LEA1"/>
<dbReference type="InterPro" id="IPR001002">
    <property type="entry name" value="Chitin-bd_1"/>
</dbReference>
<dbReference type="PANTHER" id="PTHR46471">
    <property type="entry name" value="CHITIN DEACETYLASE"/>
    <property type="match status" value="1"/>
</dbReference>
<keyword evidence="4" id="KW-0732">Signal</keyword>
<organism evidence="11 12">
    <name type="scientific">Morchella conica CCBAS932</name>
    <dbReference type="NCBI Taxonomy" id="1392247"/>
    <lineage>
        <taxon>Eukaryota</taxon>
        <taxon>Fungi</taxon>
        <taxon>Dikarya</taxon>
        <taxon>Ascomycota</taxon>
        <taxon>Pezizomycotina</taxon>
        <taxon>Pezizomycetes</taxon>
        <taxon>Pezizales</taxon>
        <taxon>Morchellaceae</taxon>
        <taxon>Morchella</taxon>
    </lineage>
</organism>
<dbReference type="InterPro" id="IPR011330">
    <property type="entry name" value="Glyco_hydro/deAcase_b/a-brl"/>
</dbReference>
<gene>
    <name evidence="11" type="ORF">P167DRAFT_481090</name>
</gene>
<protein>
    <submittedName>
        <fullName evidence="11">Glycoside hydrolase/deacetylase</fullName>
    </submittedName>
</protein>
<keyword evidence="5 11" id="KW-0378">Hydrolase</keyword>
<dbReference type="PROSITE" id="PS51677">
    <property type="entry name" value="NODB"/>
    <property type="match status" value="1"/>
</dbReference>
<dbReference type="EMBL" id="ML119109">
    <property type="protein sequence ID" value="RPB16275.1"/>
    <property type="molecule type" value="Genomic_DNA"/>
</dbReference>
<feature type="domain" description="Chitin-binding type-1" evidence="9">
    <location>
        <begin position="82"/>
        <end position="127"/>
    </location>
</feature>
<feature type="domain" description="Chitin-binding type-1" evidence="9">
    <location>
        <begin position="30"/>
        <end position="77"/>
    </location>
</feature>
<dbReference type="PROSITE" id="PS00026">
    <property type="entry name" value="CHIT_BIND_I_1"/>
    <property type="match status" value="1"/>
</dbReference>
<keyword evidence="2 8" id="KW-0147">Chitin-binding</keyword>
<dbReference type="InterPro" id="IPR002509">
    <property type="entry name" value="NODB_dom"/>
</dbReference>
<dbReference type="Pfam" id="PF01522">
    <property type="entry name" value="Polysacc_deac_1"/>
    <property type="match status" value="1"/>
</dbReference>
<proteinExistence type="predicted"/>
<comment type="cofactor">
    <cofactor evidence="1">
        <name>Co(2+)</name>
        <dbReference type="ChEBI" id="CHEBI:48828"/>
    </cofactor>
</comment>
<dbReference type="SUPFAM" id="SSF88713">
    <property type="entry name" value="Glycoside hydrolase/deacetylase"/>
    <property type="match status" value="1"/>
</dbReference>
<dbReference type="CDD" id="cd00035">
    <property type="entry name" value="ChtBD1"/>
    <property type="match status" value="1"/>
</dbReference>
<reference evidence="11 12" key="1">
    <citation type="journal article" date="2018" name="Nat. Ecol. Evol.">
        <title>Pezizomycetes genomes reveal the molecular basis of ectomycorrhizal truffle lifestyle.</title>
        <authorList>
            <person name="Murat C."/>
            <person name="Payen T."/>
            <person name="Noel B."/>
            <person name="Kuo A."/>
            <person name="Morin E."/>
            <person name="Chen J."/>
            <person name="Kohler A."/>
            <person name="Krizsan K."/>
            <person name="Balestrini R."/>
            <person name="Da Silva C."/>
            <person name="Montanini B."/>
            <person name="Hainaut M."/>
            <person name="Levati E."/>
            <person name="Barry K.W."/>
            <person name="Belfiori B."/>
            <person name="Cichocki N."/>
            <person name="Clum A."/>
            <person name="Dockter R.B."/>
            <person name="Fauchery L."/>
            <person name="Guy J."/>
            <person name="Iotti M."/>
            <person name="Le Tacon F."/>
            <person name="Lindquist E.A."/>
            <person name="Lipzen A."/>
            <person name="Malagnac F."/>
            <person name="Mello A."/>
            <person name="Molinier V."/>
            <person name="Miyauchi S."/>
            <person name="Poulain J."/>
            <person name="Riccioni C."/>
            <person name="Rubini A."/>
            <person name="Sitrit Y."/>
            <person name="Splivallo R."/>
            <person name="Traeger S."/>
            <person name="Wang M."/>
            <person name="Zifcakova L."/>
            <person name="Wipf D."/>
            <person name="Zambonelli A."/>
            <person name="Paolocci F."/>
            <person name="Nowrousian M."/>
            <person name="Ottonello S."/>
            <person name="Baldrian P."/>
            <person name="Spatafora J.W."/>
            <person name="Henrissat B."/>
            <person name="Nagy L.G."/>
            <person name="Aury J.M."/>
            <person name="Wincker P."/>
            <person name="Grigoriev I.V."/>
            <person name="Bonfante P."/>
            <person name="Martin F.M."/>
        </authorList>
    </citation>
    <scope>NUCLEOTIDE SEQUENCE [LARGE SCALE GENOMIC DNA]</scope>
    <source>
        <strain evidence="11 12">CCBAS932</strain>
    </source>
</reference>
<dbReference type="PROSITE" id="PS50941">
    <property type="entry name" value="CHIT_BIND_I_2"/>
    <property type="match status" value="2"/>
</dbReference>
<dbReference type="SUPFAM" id="SSF57016">
    <property type="entry name" value="Plant lectins/antimicrobial peptides"/>
    <property type="match status" value="2"/>
</dbReference>
<dbReference type="InterPro" id="IPR036861">
    <property type="entry name" value="Endochitinase-like_sf"/>
</dbReference>
<evidence type="ECO:0000259" key="9">
    <source>
        <dbReference type="PROSITE" id="PS50941"/>
    </source>
</evidence>
<dbReference type="STRING" id="1392247.A0A3N4LEA1"/>
<dbReference type="InterPro" id="IPR018371">
    <property type="entry name" value="Chitin-binding_1_CS"/>
</dbReference>
<feature type="disulfide bond" evidence="8">
    <location>
        <begin position="85"/>
        <end position="100"/>
    </location>
</feature>
<sequence>MGRSGYIDIRDLPDLTGRDSNLVKRVVSPDGTCGGTKAYTCGTTVNKCCSQYGYCGDSDLHCQSSENCQTAFGTCITTTGGSGRCGTQGNGASCAAGQCCSEGGYCGTTADYCMAPLCQVGFGKCDADTIPAGASTSTVARPKVGNVLYGAGGIYACNTVGEVALTYDDGPDQYTSNMLDLLASYNAKATFFITGINNGKGAIDTTPAWKTVIQKMYAAGHQLASHTWSHADLSAISETRRRDEMFRLEMAMRNIVGFFPTYMRPPYSSCTAACQATMADLGYHIIYFDLDTDDYNNVTPALINNAVNNFNNAVNPSNPATKSWLAIAHDIHPLTATTLTQEMLKTITAKGYKAVTVGKCLGDPEANWYRGSATPPTSSTVRKP</sequence>
<feature type="domain" description="NodB homology" evidence="10">
    <location>
        <begin position="161"/>
        <end position="355"/>
    </location>
</feature>
<dbReference type="GO" id="GO:0008061">
    <property type="term" value="F:chitin binding"/>
    <property type="evidence" value="ECO:0007669"/>
    <property type="project" value="UniProtKB-UniRule"/>
</dbReference>
<keyword evidence="6" id="KW-0119">Carbohydrate metabolism</keyword>
<dbReference type="Pfam" id="PF00187">
    <property type="entry name" value="Chitin_bind_1"/>
    <property type="match status" value="1"/>
</dbReference>
<dbReference type="FunCoup" id="A0A3N4LEA1">
    <property type="interactions" value="40"/>
</dbReference>
<feature type="disulfide bond" evidence="8">
    <location>
        <begin position="94"/>
        <end position="106"/>
    </location>
</feature>
<name>A0A3N4LEA1_9PEZI</name>
<evidence type="ECO:0000313" key="11">
    <source>
        <dbReference type="EMBL" id="RPB16275.1"/>
    </source>
</evidence>
<evidence type="ECO:0000256" key="4">
    <source>
        <dbReference type="ARBA" id="ARBA00022729"/>
    </source>
</evidence>
<evidence type="ECO:0000259" key="10">
    <source>
        <dbReference type="PROSITE" id="PS51677"/>
    </source>
</evidence>
<evidence type="ECO:0000256" key="8">
    <source>
        <dbReference type="PROSITE-ProRule" id="PRU00261"/>
    </source>
</evidence>
<dbReference type="Proteomes" id="UP000277580">
    <property type="component" value="Unassembled WGS sequence"/>
</dbReference>
<dbReference type="GO" id="GO:0005975">
    <property type="term" value="P:carbohydrate metabolic process"/>
    <property type="evidence" value="ECO:0007669"/>
    <property type="project" value="InterPro"/>
</dbReference>
<evidence type="ECO:0000313" key="12">
    <source>
        <dbReference type="Proteomes" id="UP000277580"/>
    </source>
</evidence>
<dbReference type="CDD" id="cd10951">
    <property type="entry name" value="CE4_ClCDA_like"/>
    <property type="match status" value="1"/>
</dbReference>
<evidence type="ECO:0000256" key="1">
    <source>
        <dbReference type="ARBA" id="ARBA00001941"/>
    </source>
</evidence>
<evidence type="ECO:0000256" key="3">
    <source>
        <dbReference type="ARBA" id="ARBA00022723"/>
    </source>
</evidence>
<dbReference type="Gene3D" id="3.20.20.370">
    <property type="entry name" value="Glycoside hydrolase/deacetylase"/>
    <property type="match status" value="1"/>
</dbReference>
<feature type="disulfide bond" evidence="8">
    <location>
        <begin position="99"/>
        <end position="113"/>
    </location>
</feature>
<keyword evidence="3" id="KW-0479">Metal-binding</keyword>
<accession>A0A3N4LEA1</accession>
<evidence type="ECO:0000256" key="5">
    <source>
        <dbReference type="ARBA" id="ARBA00022801"/>
    </source>
</evidence>